<feature type="transmembrane region" description="Helical" evidence="7">
    <location>
        <begin position="162"/>
        <end position="183"/>
    </location>
</feature>
<evidence type="ECO:0000256" key="5">
    <source>
        <dbReference type="ARBA" id="ARBA00022989"/>
    </source>
</evidence>
<feature type="transmembrane region" description="Helical" evidence="7">
    <location>
        <begin position="81"/>
        <end position="108"/>
    </location>
</feature>
<keyword evidence="4 7" id="KW-0812">Transmembrane</keyword>
<dbReference type="Pfam" id="PF01554">
    <property type="entry name" value="MatE"/>
    <property type="match status" value="2"/>
</dbReference>
<proteinExistence type="inferred from homology"/>
<evidence type="ECO:0000256" key="1">
    <source>
        <dbReference type="ARBA" id="ARBA00004141"/>
    </source>
</evidence>
<evidence type="ECO:0000256" key="2">
    <source>
        <dbReference type="ARBA" id="ARBA00010199"/>
    </source>
</evidence>
<gene>
    <name evidence="9" type="ORF">EUGRSUZ_B00058</name>
</gene>
<feature type="transmembrane region" description="Helical" evidence="7">
    <location>
        <begin position="267"/>
        <end position="284"/>
    </location>
</feature>
<dbReference type="EMBL" id="KK198754">
    <property type="protein sequence ID" value="KCW83101.1"/>
    <property type="molecule type" value="Genomic_DNA"/>
</dbReference>
<dbReference type="InterPro" id="IPR002528">
    <property type="entry name" value="MATE_fam"/>
</dbReference>
<dbReference type="GO" id="GO:0042910">
    <property type="term" value="F:xenobiotic transmembrane transporter activity"/>
    <property type="evidence" value="ECO:0007669"/>
    <property type="project" value="InterPro"/>
</dbReference>
<evidence type="ECO:0000256" key="8">
    <source>
        <dbReference type="SAM" id="MobiDB-lite"/>
    </source>
</evidence>
<organism evidence="9">
    <name type="scientific">Eucalyptus grandis</name>
    <name type="common">Flooded gum</name>
    <dbReference type="NCBI Taxonomy" id="71139"/>
    <lineage>
        <taxon>Eukaryota</taxon>
        <taxon>Viridiplantae</taxon>
        <taxon>Streptophyta</taxon>
        <taxon>Embryophyta</taxon>
        <taxon>Tracheophyta</taxon>
        <taxon>Spermatophyta</taxon>
        <taxon>Magnoliopsida</taxon>
        <taxon>eudicotyledons</taxon>
        <taxon>Gunneridae</taxon>
        <taxon>Pentapetalae</taxon>
        <taxon>rosids</taxon>
        <taxon>malvids</taxon>
        <taxon>Myrtales</taxon>
        <taxon>Myrtaceae</taxon>
        <taxon>Myrtoideae</taxon>
        <taxon>Eucalypteae</taxon>
        <taxon>Eucalyptus</taxon>
    </lineage>
</organism>
<comment type="similarity">
    <text evidence="2 7">Belongs to the multi antimicrobial extrusion (MATE) (TC 2.A.66.1) family.</text>
</comment>
<evidence type="ECO:0000256" key="3">
    <source>
        <dbReference type="ARBA" id="ARBA00022448"/>
    </source>
</evidence>
<evidence type="ECO:0000256" key="6">
    <source>
        <dbReference type="ARBA" id="ARBA00023136"/>
    </source>
</evidence>
<dbReference type="Gramene" id="KCW83101">
    <property type="protein sequence ID" value="KCW83101"/>
    <property type="gene ID" value="EUGRSUZ_B00058"/>
</dbReference>
<comment type="subcellular location">
    <subcellularLocation>
        <location evidence="1">Membrane</location>
        <topology evidence="1">Multi-pass membrane protein</topology>
    </subcellularLocation>
</comment>
<protein>
    <recommendedName>
        <fullName evidence="7">Protein DETOXIFICATION</fullName>
    </recommendedName>
    <alternativeName>
        <fullName evidence="7">Multidrug and toxic compound extrusion protein</fullName>
    </alternativeName>
</protein>
<evidence type="ECO:0000256" key="4">
    <source>
        <dbReference type="ARBA" id="ARBA00022692"/>
    </source>
</evidence>
<dbReference type="PANTHER" id="PTHR11206">
    <property type="entry name" value="MULTIDRUG RESISTANCE PROTEIN"/>
    <property type="match status" value="1"/>
</dbReference>
<evidence type="ECO:0000313" key="9">
    <source>
        <dbReference type="EMBL" id="KCW83101.1"/>
    </source>
</evidence>
<feature type="region of interest" description="Disordered" evidence="8">
    <location>
        <begin position="1"/>
        <end position="31"/>
    </location>
</feature>
<feature type="transmembrane region" description="Helical" evidence="7">
    <location>
        <begin position="195"/>
        <end position="216"/>
    </location>
</feature>
<feature type="transmembrane region" description="Helical" evidence="7">
    <location>
        <begin position="222"/>
        <end position="246"/>
    </location>
</feature>
<feature type="compositionally biased region" description="Basic and acidic residues" evidence="8">
    <location>
        <begin position="17"/>
        <end position="26"/>
    </location>
</feature>
<reference evidence="9" key="1">
    <citation type="submission" date="2013-07" db="EMBL/GenBank/DDBJ databases">
        <title>The genome of Eucalyptus grandis.</title>
        <authorList>
            <person name="Schmutz J."/>
            <person name="Hayes R."/>
            <person name="Myburg A."/>
            <person name="Tuskan G."/>
            <person name="Grattapaglia D."/>
            <person name="Rokhsar D.S."/>
        </authorList>
    </citation>
    <scope>NUCLEOTIDE SEQUENCE</scope>
    <source>
        <tissue evidence="9">Leaf extractions</tissue>
    </source>
</reference>
<dbReference type="GO" id="GO:0015297">
    <property type="term" value="F:antiporter activity"/>
    <property type="evidence" value="ECO:0007669"/>
    <property type="project" value="InterPro"/>
</dbReference>
<feature type="transmembrane region" description="Helical" evidence="7">
    <location>
        <begin position="378"/>
        <end position="395"/>
    </location>
</feature>
<dbReference type="CDD" id="cd13132">
    <property type="entry name" value="MATE_eukaryotic"/>
    <property type="match status" value="1"/>
</dbReference>
<dbReference type="GO" id="GO:1990961">
    <property type="term" value="P:xenobiotic detoxification by transmembrane export across the plasma membrane"/>
    <property type="evidence" value="ECO:0007669"/>
    <property type="project" value="InterPro"/>
</dbReference>
<keyword evidence="5 7" id="KW-1133">Transmembrane helix</keyword>
<dbReference type="AlphaFoldDB" id="A0A059CY54"/>
<name>A0A059CY54_EUCGR</name>
<feature type="transmembrane region" description="Helical" evidence="7">
    <location>
        <begin position="55"/>
        <end position="75"/>
    </location>
</feature>
<evidence type="ECO:0000256" key="7">
    <source>
        <dbReference type="RuleBase" id="RU004914"/>
    </source>
</evidence>
<keyword evidence="6 7" id="KW-0472">Membrane</keyword>
<dbReference type="GO" id="GO:0016020">
    <property type="term" value="C:membrane"/>
    <property type="evidence" value="ECO:0007669"/>
    <property type="project" value="UniProtKB-SubCell"/>
</dbReference>
<feature type="transmembrane region" description="Helical" evidence="7">
    <location>
        <begin position="331"/>
        <end position="350"/>
    </location>
</feature>
<sequence length="445" mass="48057">MGTTERGEQNPLLASPSHDEDERREEKEDDPVQLGLLSRTLSESKELWRVAGPSIFSRVALYSITVVTQAFAGHLGDIDLAAISIATTVIISISFGFLLGMASALETLCGQAYGAKQYRMLGIYLQRSWIVLFACSILLLPLFVFATPILKLIGQSSAVAEQTGVVAIWLIPFHLCFPFQFTLQRFLQSQLKTAVIVWVSGGSLALHMLISWLFVYKLRVGLVGTALTIDFSWWVTVLGMFGYTVYGGCPLTWTGFSTQAIVGLGEFLKLSIASGVMLLVRVANELGAGNAKGAKFALLVSLFSSLVVGILFCTIVIAFNKKLAMIFSSSVAIINMVNELAVLLAFTILFNSIQPVLSGAAVGSGWQALAAVVNIGSYYLIGVPLGVLFGWFLSFGITGTWAGMISGTVVQTLILALITVKCEWEEEARKAKTRVRNEAGLIGDI</sequence>
<feature type="transmembrane region" description="Helical" evidence="7">
    <location>
        <begin position="129"/>
        <end position="150"/>
    </location>
</feature>
<feature type="transmembrane region" description="Helical" evidence="7">
    <location>
        <begin position="401"/>
        <end position="420"/>
    </location>
</feature>
<dbReference type="InterPro" id="IPR045069">
    <property type="entry name" value="MATE_euk"/>
</dbReference>
<accession>A0A059CY54</accession>
<keyword evidence="3" id="KW-0813">Transport</keyword>
<feature type="transmembrane region" description="Helical" evidence="7">
    <location>
        <begin position="296"/>
        <end position="319"/>
    </location>
</feature>